<proteinExistence type="predicted"/>
<evidence type="ECO:0000313" key="2">
    <source>
        <dbReference type="Proteomes" id="UP001589773"/>
    </source>
</evidence>
<gene>
    <name evidence="1" type="ORF">ACFFJK_18360</name>
</gene>
<keyword evidence="2" id="KW-1185">Reference proteome</keyword>
<name>A0ABV6FKD8_9BURK</name>
<accession>A0ABV6FKD8</accession>
<organism evidence="1 2">
    <name type="scientific">Massilia consociata</name>
    <dbReference type="NCBI Taxonomy" id="760117"/>
    <lineage>
        <taxon>Bacteria</taxon>
        <taxon>Pseudomonadati</taxon>
        <taxon>Pseudomonadota</taxon>
        <taxon>Betaproteobacteria</taxon>
        <taxon>Burkholderiales</taxon>
        <taxon>Oxalobacteraceae</taxon>
        <taxon>Telluria group</taxon>
        <taxon>Massilia</taxon>
    </lineage>
</organism>
<evidence type="ECO:0000313" key="1">
    <source>
        <dbReference type="EMBL" id="MFC0253866.1"/>
    </source>
</evidence>
<comment type="caution">
    <text evidence="1">The sequence shown here is derived from an EMBL/GenBank/DDBJ whole genome shotgun (WGS) entry which is preliminary data.</text>
</comment>
<dbReference type="Proteomes" id="UP001589773">
    <property type="component" value="Unassembled WGS sequence"/>
</dbReference>
<dbReference type="EMBL" id="JBHLWP010000016">
    <property type="protein sequence ID" value="MFC0253866.1"/>
    <property type="molecule type" value="Genomic_DNA"/>
</dbReference>
<sequence length="135" mass="15222">MKQPGLLRFPIVELPLNIQLFHVALPFQRHEQPGYWRRYICWNLSNAVQLLKGDESGNAKLTCQSPRKDSGYDLREVSEVGLVIDAEGLEVYFCRFSDGSAVIDNLQVASLRIPAKAQIIWSTTLPPPDELKTSP</sequence>
<protein>
    <submittedName>
        <fullName evidence="1">Uncharacterized protein</fullName>
    </submittedName>
</protein>
<reference evidence="1 2" key="1">
    <citation type="submission" date="2024-09" db="EMBL/GenBank/DDBJ databases">
        <authorList>
            <person name="Sun Q."/>
            <person name="Mori K."/>
        </authorList>
    </citation>
    <scope>NUCLEOTIDE SEQUENCE [LARGE SCALE GENOMIC DNA]</scope>
    <source>
        <strain evidence="1 2">CCM 7792</strain>
    </source>
</reference>
<dbReference type="RefSeq" id="WP_281910891.1">
    <property type="nucleotide sequence ID" value="NZ_JBHLWP010000016.1"/>
</dbReference>